<dbReference type="GO" id="GO:0006096">
    <property type="term" value="P:glycolytic process"/>
    <property type="evidence" value="ECO:0007669"/>
    <property type="project" value="InterPro"/>
</dbReference>
<feature type="repeat" description="PPR" evidence="4">
    <location>
        <begin position="295"/>
        <end position="325"/>
    </location>
</feature>
<dbReference type="GO" id="GO:0004347">
    <property type="term" value="F:glucose-6-phosphate isomerase activity"/>
    <property type="evidence" value="ECO:0007669"/>
    <property type="project" value="InterPro"/>
</dbReference>
<dbReference type="Pfam" id="PF13812">
    <property type="entry name" value="PPR_3"/>
    <property type="match status" value="1"/>
</dbReference>
<feature type="compositionally biased region" description="Low complexity" evidence="5">
    <location>
        <begin position="111"/>
        <end position="128"/>
    </location>
</feature>
<evidence type="ECO:0000256" key="5">
    <source>
        <dbReference type="SAM" id="MobiDB-lite"/>
    </source>
</evidence>
<dbReference type="Pfam" id="PF13041">
    <property type="entry name" value="PPR_2"/>
    <property type="match status" value="2"/>
</dbReference>
<feature type="repeat" description="PPR" evidence="4">
    <location>
        <begin position="331"/>
        <end position="365"/>
    </location>
</feature>
<organism evidence="6">
    <name type="scientific">Setaria italica</name>
    <name type="common">Foxtail millet</name>
    <name type="synonym">Panicum italicum</name>
    <dbReference type="NCBI Taxonomy" id="4555"/>
    <lineage>
        <taxon>Eukaryota</taxon>
        <taxon>Viridiplantae</taxon>
        <taxon>Streptophyta</taxon>
        <taxon>Embryophyta</taxon>
        <taxon>Tracheophyta</taxon>
        <taxon>Spermatophyta</taxon>
        <taxon>Magnoliopsida</taxon>
        <taxon>Liliopsida</taxon>
        <taxon>Poales</taxon>
        <taxon>Poaceae</taxon>
        <taxon>PACMAD clade</taxon>
        <taxon>Panicoideae</taxon>
        <taxon>Panicodae</taxon>
        <taxon>Paniceae</taxon>
        <taxon>Cenchrinae</taxon>
        <taxon>Setaria</taxon>
    </lineage>
</organism>
<evidence type="ECO:0000256" key="2">
    <source>
        <dbReference type="ARBA" id="ARBA00022737"/>
    </source>
</evidence>
<dbReference type="CDD" id="cd05016">
    <property type="entry name" value="SIS_PGI_2"/>
    <property type="match status" value="1"/>
</dbReference>
<dbReference type="PROSITE" id="PS51463">
    <property type="entry name" value="P_GLUCOSE_ISOMERASE_3"/>
    <property type="match status" value="1"/>
</dbReference>
<dbReference type="Gene3D" id="3.40.50.10490">
    <property type="entry name" value="Glucose-6-phosphate isomerase like protein, domain 1"/>
    <property type="match status" value="1"/>
</dbReference>
<accession>A0A368QN06</accession>
<dbReference type="InterPro" id="IPR044179">
    <property type="entry name" value="PPR5-like"/>
</dbReference>
<feature type="region of interest" description="Disordered" evidence="5">
    <location>
        <begin position="80"/>
        <end position="189"/>
    </location>
</feature>
<dbReference type="InterPro" id="IPR001672">
    <property type="entry name" value="G6P_Isomerase"/>
</dbReference>
<feature type="repeat" description="PPR" evidence="4">
    <location>
        <begin position="366"/>
        <end position="396"/>
    </location>
</feature>
<dbReference type="InterPro" id="IPR046348">
    <property type="entry name" value="SIS_dom_sf"/>
</dbReference>
<dbReference type="GO" id="GO:0003729">
    <property type="term" value="F:mRNA binding"/>
    <property type="evidence" value="ECO:0007669"/>
    <property type="project" value="InterPro"/>
</dbReference>
<feature type="repeat" description="PPR" evidence="4">
    <location>
        <begin position="477"/>
        <end position="511"/>
    </location>
</feature>
<reference evidence="6" key="2">
    <citation type="submission" date="2015-07" db="EMBL/GenBank/DDBJ databases">
        <authorList>
            <person name="Noorani M."/>
        </authorList>
    </citation>
    <scope>NUCLEOTIDE SEQUENCE</scope>
    <source>
        <strain evidence="6">Yugu1</strain>
    </source>
</reference>
<dbReference type="Gene3D" id="1.25.40.10">
    <property type="entry name" value="Tetratricopeptide repeat domain"/>
    <property type="match status" value="2"/>
</dbReference>
<keyword evidence="2" id="KW-0677">Repeat</keyword>
<dbReference type="PROSITE" id="PS51375">
    <property type="entry name" value="PPR"/>
    <property type="match status" value="6"/>
</dbReference>
<feature type="repeat" description="PPR" evidence="4">
    <location>
        <begin position="260"/>
        <end position="294"/>
    </location>
</feature>
<protein>
    <submittedName>
        <fullName evidence="6">Uncharacterized protein</fullName>
    </submittedName>
</protein>
<comment type="similarity">
    <text evidence="1">Belongs to the PPR family. P subfamily.</text>
</comment>
<sequence>MPELPPPEVLRYMPSSHWKPLELLPFPLRYGKISTGYIATATAARATRGGEPAAGAAVPQAARTRVCPCAGRLALPPRWPRRAGAARAHTRAGPGRLVSCRPASRPPPVSPRGLLLPPSLSHLPSSKSAAGHEAPDPRRRCRPPGDGARRAPRGRRAWGATGAEERARRGKEAEVDDEEAERRRKEEVNRKIASRKALSVILRREATKAVLDKRKPGKGTRRLLPRTVLEALHDRVAALRWDSALKVFELMRDQVWYRPHIGIYIKLITMLGKCKQPEKAHELFQAMIDEGCAPNLESYTALVSAYSRSSRFREAFELLDQMKDTPGCQPDVQTYSILIKSCLHAYDFERVKSLMADMARVGIRPNTVTYNTLIDAYGKAGKFAEMESTLLKMLQNCKPDVWTMNSTLRAFGSSGQIETMENCYEKFQASGISPNIKTYNILLDSYGKAKIAYGRAEEVKKIKTVLRIVENSDITLDIVFFNCLVDAYGRVGCLAEMWDVLDLMKEHRCKPDKVLGLLRVWNVSFLGYPARAILPYSPALEKLAPHIEQLSMESNGKGISTDGVQLPLEIGEIDFGEPETNGQRSFYQIHQNYRAIRFPRGNVLEPGSAHVRIDREEPN</sequence>
<feature type="compositionally biased region" description="Basic and acidic residues" evidence="5">
    <location>
        <begin position="180"/>
        <end position="189"/>
    </location>
</feature>
<dbReference type="GO" id="GO:0097367">
    <property type="term" value="F:carbohydrate derivative binding"/>
    <property type="evidence" value="ECO:0007669"/>
    <property type="project" value="InterPro"/>
</dbReference>
<dbReference type="AlphaFoldDB" id="A0A368QN06"/>
<dbReference type="OrthoDB" id="185373at2759"/>
<proteinExistence type="inferred from homology"/>
<reference evidence="6" key="1">
    <citation type="journal article" date="2012" name="Nat. Biotechnol.">
        <title>Reference genome sequence of the model plant Setaria.</title>
        <authorList>
            <person name="Bennetzen J.L."/>
            <person name="Schmutz J."/>
            <person name="Wang H."/>
            <person name="Percifield R."/>
            <person name="Hawkins J."/>
            <person name="Pontaroli A.C."/>
            <person name="Estep M."/>
            <person name="Feng L."/>
            <person name="Vaughn J.N."/>
            <person name="Grimwood J."/>
            <person name="Jenkins J."/>
            <person name="Barry K."/>
            <person name="Lindquist E."/>
            <person name="Hellsten U."/>
            <person name="Deshpande S."/>
            <person name="Wang X."/>
            <person name="Wu X."/>
            <person name="Mitros T."/>
            <person name="Triplett J."/>
            <person name="Yang X."/>
            <person name="Ye C.Y."/>
            <person name="Mauro-Herrera M."/>
            <person name="Wang L."/>
            <person name="Li P."/>
            <person name="Sharma M."/>
            <person name="Sharma R."/>
            <person name="Ronald P.C."/>
            <person name="Panaud O."/>
            <person name="Kellogg E.A."/>
            <person name="Brutnell T.P."/>
            <person name="Doust A.N."/>
            <person name="Tuskan G.A."/>
            <person name="Rokhsar D."/>
            <person name="Devos K.M."/>
        </authorList>
    </citation>
    <scope>NUCLEOTIDE SEQUENCE [LARGE SCALE GENOMIC DNA]</scope>
    <source>
        <strain evidence="6">Yugu1</strain>
    </source>
</reference>
<keyword evidence="3" id="KW-0809">Transit peptide</keyword>
<evidence type="ECO:0000256" key="3">
    <source>
        <dbReference type="ARBA" id="ARBA00022946"/>
    </source>
</evidence>
<dbReference type="GO" id="GO:0006094">
    <property type="term" value="P:gluconeogenesis"/>
    <property type="evidence" value="ECO:0007669"/>
    <property type="project" value="InterPro"/>
</dbReference>
<feature type="compositionally biased region" description="Low complexity" evidence="5">
    <location>
        <begin position="80"/>
        <end position="103"/>
    </location>
</feature>
<evidence type="ECO:0000313" key="6">
    <source>
        <dbReference type="EMBL" id="RCV19357.1"/>
    </source>
</evidence>
<name>A0A368QN06_SETIT</name>
<dbReference type="Pfam" id="PF01535">
    <property type="entry name" value="PPR"/>
    <property type="match status" value="1"/>
</dbReference>
<dbReference type="InterPro" id="IPR011990">
    <property type="entry name" value="TPR-like_helical_dom_sf"/>
</dbReference>
<dbReference type="PANTHER" id="PTHR47874:SF6">
    <property type="entry name" value="PENTATRICOPEPTIDE REPEAT-CONTAINING PROTEIN"/>
    <property type="match status" value="1"/>
</dbReference>
<dbReference type="SUPFAM" id="SSF48452">
    <property type="entry name" value="TPR-like"/>
    <property type="match status" value="1"/>
</dbReference>
<feature type="compositionally biased region" description="Basic and acidic residues" evidence="5">
    <location>
        <begin position="163"/>
        <end position="173"/>
    </location>
</feature>
<gene>
    <name evidence="6" type="ORF">SETIT_3G377100v2</name>
</gene>
<dbReference type="InterPro" id="IPR002885">
    <property type="entry name" value="PPR_rpt"/>
</dbReference>
<feature type="repeat" description="PPR" evidence="4">
    <location>
        <begin position="400"/>
        <end position="434"/>
    </location>
</feature>
<evidence type="ECO:0000256" key="1">
    <source>
        <dbReference type="ARBA" id="ARBA00007626"/>
    </source>
</evidence>
<dbReference type="EMBL" id="CM003530">
    <property type="protein sequence ID" value="RCV19357.1"/>
    <property type="molecule type" value="Genomic_DNA"/>
</dbReference>
<dbReference type="InterPro" id="IPR035482">
    <property type="entry name" value="SIS_PGI_2"/>
</dbReference>
<dbReference type="PANTHER" id="PTHR47874">
    <property type="entry name" value="EXPRESSED PROTEIN"/>
    <property type="match status" value="1"/>
</dbReference>
<dbReference type="NCBIfam" id="TIGR00756">
    <property type="entry name" value="PPR"/>
    <property type="match status" value="5"/>
</dbReference>
<evidence type="ECO:0000256" key="4">
    <source>
        <dbReference type="PROSITE-ProRule" id="PRU00708"/>
    </source>
</evidence>
<dbReference type="Pfam" id="PF00342">
    <property type="entry name" value="PGI"/>
    <property type="match status" value="1"/>
</dbReference>
<dbReference type="SUPFAM" id="SSF53697">
    <property type="entry name" value="SIS domain"/>
    <property type="match status" value="1"/>
</dbReference>